<comment type="caution">
    <text evidence="2">The sequence shown here is derived from an EMBL/GenBank/DDBJ whole genome shotgun (WGS) entry which is preliminary data.</text>
</comment>
<keyword evidence="3" id="KW-1185">Reference proteome</keyword>
<feature type="region of interest" description="Disordered" evidence="1">
    <location>
        <begin position="114"/>
        <end position="156"/>
    </location>
</feature>
<evidence type="ECO:0000313" key="2">
    <source>
        <dbReference type="EMBL" id="KZS20605.1"/>
    </source>
</evidence>
<dbReference type="AlphaFoldDB" id="A0A0P5WTP6"/>
<protein>
    <submittedName>
        <fullName evidence="2">Uncharacterized protein</fullName>
    </submittedName>
</protein>
<name>A0A0P5WTP6_9CRUS</name>
<dbReference type="Proteomes" id="UP000076858">
    <property type="component" value="Unassembled WGS sequence"/>
</dbReference>
<dbReference type="EMBL" id="LRGB01000146">
    <property type="protein sequence ID" value="KZS20605.1"/>
    <property type="molecule type" value="Genomic_DNA"/>
</dbReference>
<accession>A0A0P5WTP6</accession>
<reference evidence="2 3" key="1">
    <citation type="submission" date="2016-03" db="EMBL/GenBank/DDBJ databases">
        <title>EvidentialGene: Evidence-directed Construction of Genes on Genomes.</title>
        <authorList>
            <person name="Gilbert D.G."/>
            <person name="Choi J.-H."/>
            <person name="Mockaitis K."/>
            <person name="Colbourne J."/>
            <person name="Pfrender M."/>
        </authorList>
    </citation>
    <scope>NUCLEOTIDE SEQUENCE [LARGE SCALE GENOMIC DNA]</scope>
    <source>
        <strain evidence="2 3">Xinb3</strain>
        <tissue evidence="2">Complete organism</tissue>
    </source>
</reference>
<feature type="compositionally biased region" description="Polar residues" evidence="1">
    <location>
        <begin position="144"/>
        <end position="156"/>
    </location>
</feature>
<gene>
    <name evidence="2" type="ORF">APZ42_012679</name>
</gene>
<organism evidence="2 3">
    <name type="scientific">Daphnia magna</name>
    <dbReference type="NCBI Taxonomy" id="35525"/>
    <lineage>
        <taxon>Eukaryota</taxon>
        <taxon>Metazoa</taxon>
        <taxon>Ecdysozoa</taxon>
        <taxon>Arthropoda</taxon>
        <taxon>Crustacea</taxon>
        <taxon>Branchiopoda</taxon>
        <taxon>Diplostraca</taxon>
        <taxon>Cladocera</taxon>
        <taxon>Anomopoda</taxon>
        <taxon>Daphniidae</taxon>
        <taxon>Daphnia</taxon>
    </lineage>
</organism>
<dbReference type="OrthoDB" id="6342371at2759"/>
<feature type="compositionally biased region" description="Polar residues" evidence="1">
    <location>
        <begin position="127"/>
        <end position="137"/>
    </location>
</feature>
<proteinExistence type="predicted"/>
<sequence>MLFTNVVRLYHTLVPAISRETMGQKQSSSLADCEIDMMNRTDLSSHFTNTISRSYQPDECFQCAARLEDNNLFDSNAGKSSGDDSAVRCRPCRVCQSTNIIFVKFREVTTSSSRSFRVHPTAHAESQPFSLDGNHNNMLHHQRSQPSNDGRSSTFV</sequence>
<evidence type="ECO:0000256" key="1">
    <source>
        <dbReference type="SAM" id="MobiDB-lite"/>
    </source>
</evidence>
<evidence type="ECO:0000313" key="3">
    <source>
        <dbReference type="Proteomes" id="UP000076858"/>
    </source>
</evidence>